<evidence type="ECO:0000313" key="12">
    <source>
        <dbReference type="EMBL" id="CEL93409.1"/>
    </source>
</evidence>
<dbReference type="OMA" id="MYQRERN"/>
<feature type="region of interest" description="Disordered" evidence="10">
    <location>
        <begin position="353"/>
        <end position="492"/>
    </location>
</feature>
<dbReference type="Gene3D" id="1.10.510.10">
    <property type="entry name" value="Transferase(Phosphotransferase) domain 1"/>
    <property type="match status" value="1"/>
</dbReference>
<name>A0A0G4ECG1_VITBC</name>
<dbReference type="PROSITE" id="PS50011">
    <property type="entry name" value="PROTEIN_KINASE_DOM"/>
    <property type="match status" value="1"/>
</dbReference>
<dbReference type="InterPro" id="IPR051131">
    <property type="entry name" value="NEK_Ser/Thr_kinase_NIMA"/>
</dbReference>
<evidence type="ECO:0000313" key="13">
    <source>
        <dbReference type="Proteomes" id="UP000041254"/>
    </source>
</evidence>
<dbReference type="PhylomeDB" id="A0A0G4ECG1"/>
<dbReference type="InterPro" id="IPR011009">
    <property type="entry name" value="Kinase-like_dom_sf"/>
</dbReference>
<accession>A0A0G4ECG1</accession>
<comment type="catalytic activity">
    <reaction evidence="8">
        <text>L-seryl-[protein] + ATP = O-phospho-L-seryl-[protein] + ADP + H(+)</text>
        <dbReference type="Rhea" id="RHEA:17989"/>
        <dbReference type="Rhea" id="RHEA-COMP:9863"/>
        <dbReference type="Rhea" id="RHEA-COMP:11604"/>
        <dbReference type="ChEBI" id="CHEBI:15378"/>
        <dbReference type="ChEBI" id="CHEBI:29999"/>
        <dbReference type="ChEBI" id="CHEBI:30616"/>
        <dbReference type="ChEBI" id="CHEBI:83421"/>
        <dbReference type="ChEBI" id="CHEBI:456216"/>
        <dbReference type="EC" id="2.7.11.1"/>
    </reaction>
</comment>
<evidence type="ECO:0000256" key="1">
    <source>
        <dbReference type="ARBA" id="ARBA00012513"/>
    </source>
</evidence>
<evidence type="ECO:0000256" key="6">
    <source>
        <dbReference type="ARBA" id="ARBA00022840"/>
    </source>
</evidence>
<feature type="region of interest" description="Disordered" evidence="10">
    <location>
        <begin position="282"/>
        <end position="319"/>
    </location>
</feature>
<feature type="region of interest" description="Disordered" evidence="10">
    <location>
        <begin position="249"/>
        <end position="268"/>
    </location>
</feature>
<evidence type="ECO:0000256" key="7">
    <source>
        <dbReference type="ARBA" id="ARBA00047899"/>
    </source>
</evidence>
<evidence type="ECO:0000256" key="2">
    <source>
        <dbReference type="ARBA" id="ARBA00022527"/>
    </source>
</evidence>
<feature type="compositionally biased region" description="Basic residues" evidence="10">
    <location>
        <begin position="609"/>
        <end position="618"/>
    </location>
</feature>
<protein>
    <recommendedName>
        <fullName evidence="1">non-specific serine/threonine protein kinase</fullName>
        <ecNumber evidence="1">2.7.11.1</ecNumber>
    </recommendedName>
</protein>
<evidence type="ECO:0000256" key="3">
    <source>
        <dbReference type="ARBA" id="ARBA00022679"/>
    </source>
</evidence>
<dbReference type="InterPro" id="IPR017441">
    <property type="entry name" value="Protein_kinase_ATP_BS"/>
</dbReference>
<feature type="region of interest" description="Disordered" evidence="10">
    <location>
        <begin position="541"/>
        <end position="561"/>
    </location>
</feature>
<keyword evidence="4 9" id="KW-0547">Nucleotide-binding</keyword>
<dbReference type="PANTHER" id="PTHR44899:SF3">
    <property type="entry name" value="SERINE_THREONINE-PROTEIN KINASE NEK1"/>
    <property type="match status" value="1"/>
</dbReference>
<dbReference type="Proteomes" id="UP000041254">
    <property type="component" value="Unassembled WGS sequence"/>
</dbReference>
<keyword evidence="3" id="KW-0808">Transferase</keyword>
<evidence type="ECO:0000259" key="11">
    <source>
        <dbReference type="PROSITE" id="PS50011"/>
    </source>
</evidence>
<keyword evidence="6 9" id="KW-0067">ATP-binding</keyword>
<proteinExistence type="predicted"/>
<evidence type="ECO:0000256" key="9">
    <source>
        <dbReference type="PROSITE-ProRule" id="PRU10141"/>
    </source>
</evidence>
<feature type="domain" description="Protein kinase" evidence="11">
    <location>
        <begin position="7"/>
        <end position="243"/>
    </location>
</feature>
<dbReference type="VEuPathDB" id="CryptoDB:Vbra_3670"/>
<feature type="binding site" evidence="9">
    <location>
        <position position="36"/>
    </location>
    <ligand>
        <name>ATP</name>
        <dbReference type="ChEBI" id="CHEBI:30616"/>
    </ligand>
</feature>
<dbReference type="SMART" id="SM00220">
    <property type="entry name" value="S_TKc"/>
    <property type="match status" value="1"/>
</dbReference>
<dbReference type="GO" id="GO:0005524">
    <property type="term" value="F:ATP binding"/>
    <property type="evidence" value="ECO:0007669"/>
    <property type="project" value="UniProtKB-UniRule"/>
</dbReference>
<gene>
    <name evidence="12" type="ORF">Vbra_3670</name>
</gene>
<reference evidence="12 13" key="1">
    <citation type="submission" date="2014-11" db="EMBL/GenBank/DDBJ databases">
        <authorList>
            <person name="Zhu J."/>
            <person name="Qi W."/>
            <person name="Song R."/>
        </authorList>
    </citation>
    <scope>NUCLEOTIDE SEQUENCE [LARGE SCALE GENOMIC DNA]</scope>
</reference>
<dbReference type="AlphaFoldDB" id="A0A0G4ECG1"/>
<sequence>MSKLEDFKEIALVGEGAYSSVYKVLRLSDGQEYALKKVTLPKLSEKEKQNALNEVRLLASISIVTEFADGGDLFQKIVQHQKAKQYFREADIWKIFIGMCQGLKALHDLNILHRDLKSANVFLTKARAVKIGDFNVSKVAKRGLLYTQTGTPYYASPEVWRDQPYDAKSDVWSLGCVLYEMCALKPPFRADDMEALYRKVLKGQYSKLPHIFSSDIPTLLDLCLQTNAIHRPSVTQILTHPTIIRQKERLAASTETSPTPPETSDGLLNTIKLPKDVAALTAHLPKPNYGSPTKKGEGSRLRQARTTDQQGGERSVLKAKREGGALVEYHDKRNPGSAHGPLLEGHSQLVDIHGEPSQLSPAPPRRPVAYHRRAPKDMPSRPLVNDSAEDQIYPDDFERENLPSRPQARAGQRRKLSSLAREQRPDGLPVDEPTSAPRRKDDQRRKKNRQEAEHMRNGYPPPVSNNPNNPTPPALPPSLPPVNRPQAAGMPAGPYPPHAHAQLAYQQYKNYVYHSRRNPYGYVIPRLPPVNNMQRYHLGGMQPPGRSESPYDRSESPHGHAMPLLPPLREHHMKEALVYAYRPQGRDAYLAYHDRGRADRQGGGEPKGAAKHVQRLRRGSKDRSVVAPNPYASPLPYLPPPAAPVRDAIIDRRKKEKERERERERLFDGREYGYHHHHHHHHHQHHPHYPPAQYYHHL</sequence>
<dbReference type="InParanoid" id="A0A0G4ECG1"/>
<dbReference type="PROSITE" id="PS00108">
    <property type="entry name" value="PROTEIN_KINASE_ST"/>
    <property type="match status" value="1"/>
</dbReference>
<dbReference type="Gene3D" id="3.30.200.20">
    <property type="entry name" value="Phosphorylase Kinase, domain 1"/>
    <property type="match status" value="1"/>
</dbReference>
<feature type="compositionally biased region" description="Basic and acidic residues" evidence="10">
    <location>
        <begin position="438"/>
        <end position="456"/>
    </location>
</feature>
<feature type="compositionally biased region" description="Acidic residues" evidence="10">
    <location>
        <begin position="387"/>
        <end position="398"/>
    </location>
</feature>
<dbReference type="GO" id="GO:0004674">
    <property type="term" value="F:protein serine/threonine kinase activity"/>
    <property type="evidence" value="ECO:0007669"/>
    <property type="project" value="UniProtKB-KW"/>
</dbReference>
<dbReference type="STRING" id="1169540.A0A0G4ECG1"/>
<dbReference type="EMBL" id="CDMY01000164">
    <property type="protein sequence ID" value="CEL93409.1"/>
    <property type="molecule type" value="Genomic_DNA"/>
</dbReference>
<feature type="compositionally biased region" description="Pro residues" evidence="10">
    <location>
        <begin position="631"/>
        <end position="643"/>
    </location>
</feature>
<feature type="region of interest" description="Disordered" evidence="10">
    <location>
        <begin position="596"/>
        <end position="643"/>
    </location>
</feature>
<comment type="catalytic activity">
    <reaction evidence="7">
        <text>L-threonyl-[protein] + ATP = O-phospho-L-threonyl-[protein] + ADP + H(+)</text>
        <dbReference type="Rhea" id="RHEA:46608"/>
        <dbReference type="Rhea" id="RHEA-COMP:11060"/>
        <dbReference type="Rhea" id="RHEA-COMP:11605"/>
        <dbReference type="ChEBI" id="CHEBI:15378"/>
        <dbReference type="ChEBI" id="CHEBI:30013"/>
        <dbReference type="ChEBI" id="CHEBI:30616"/>
        <dbReference type="ChEBI" id="CHEBI:61977"/>
        <dbReference type="ChEBI" id="CHEBI:456216"/>
        <dbReference type="EC" id="2.7.11.1"/>
    </reaction>
</comment>
<dbReference type="PANTHER" id="PTHR44899">
    <property type="entry name" value="CAMK FAMILY PROTEIN KINASE"/>
    <property type="match status" value="1"/>
</dbReference>
<keyword evidence="2" id="KW-0723">Serine/threonine-protein kinase</keyword>
<evidence type="ECO:0000256" key="4">
    <source>
        <dbReference type="ARBA" id="ARBA00022741"/>
    </source>
</evidence>
<keyword evidence="5" id="KW-0418">Kinase</keyword>
<dbReference type="InterPro" id="IPR000719">
    <property type="entry name" value="Prot_kinase_dom"/>
</dbReference>
<dbReference type="InterPro" id="IPR008271">
    <property type="entry name" value="Ser/Thr_kinase_AS"/>
</dbReference>
<evidence type="ECO:0000256" key="8">
    <source>
        <dbReference type="ARBA" id="ARBA00048679"/>
    </source>
</evidence>
<evidence type="ECO:0000256" key="5">
    <source>
        <dbReference type="ARBA" id="ARBA00022777"/>
    </source>
</evidence>
<dbReference type="Pfam" id="PF00069">
    <property type="entry name" value="Pkinase"/>
    <property type="match status" value="1"/>
</dbReference>
<keyword evidence="13" id="KW-1185">Reference proteome</keyword>
<organism evidence="12 13">
    <name type="scientific">Vitrella brassicaformis (strain CCMP3155)</name>
    <dbReference type="NCBI Taxonomy" id="1169540"/>
    <lineage>
        <taxon>Eukaryota</taxon>
        <taxon>Sar</taxon>
        <taxon>Alveolata</taxon>
        <taxon>Colpodellida</taxon>
        <taxon>Vitrellaceae</taxon>
        <taxon>Vitrella</taxon>
    </lineage>
</organism>
<feature type="compositionally biased region" description="Pro residues" evidence="10">
    <location>
        <begin position="459"/>
        <end position="483"/>
    </location>
</feature>
<evidence type="ECO:0000256" key="10">
    <source>
        <dbReference type="SAM" id="MobiDB-lite"/>
    </source>
</evidence>
<dbReference type="SUPFAM" id="SSF56112">
    <property type="entry name" value="Protein kinase-like (PK-like)"/>
    <property type="match status" value="1"/>
</dbReference>
<feature type="compositionally biased region" description="Basic and acidic residues" evidence="10">
    <location>
        <begin position="549"/>
        <end position="558"/>
    </location>
</feature>
<dbReference type="PROSITE" id="PS00107">
    <property type="entry name" value="PROTEIN_KINASE_ATP"/>
    <property type="match status" value="1"/>
</dbReference>
<dbReference type="OrthoDB" id="248923at2759"/>
<dbReference type="EC" id="2.7.11.1" evidence="1"/>